<comment type="caution">
    <text evidence="2">The sequence shown here is derived from an EMBL/GenBank/DDBJ whole genome shotgun (WGS) entry which is preliminary data.</text>
</comment>
<organism evidence="2 3">
    <name type="scientific">Zizania palustris</name>
    <name type="common">Northern wild rice</name>
    <dbReference type="NCBI Taxonomy" id="103762"/>
    <lineage>
        <taxon>Eukaryota</taxon>
        <taxon>Viridiplantae</taxon>
        <taxon>Streptophyta</taxon>
        <taxon>Embryophyta</taxon>
        <taxon>Tracheophyta</taxon>
        <taxon>Spermatophyta</taxon>
        <taxon>Magnoliopsida</taxon>
        <taxon>Liliopsida</taxon>
        <taxon>Poales</taxon>
        <taxon>Poaceae</taxon>
        <taxon>BOP clade</taxon>
        <taxon>Oryzoideae</taxon>
        <taxon>Oryzeae</taxon>
        <taxon>Zizaniinae</taxon>
        <taxon>Zizania</taxon>
    </lineage>
</organism>
<name>A0A8J5R9U8_ZIZPA</name>
<dbReference type="EMBL" id="JAAALK010000288">
    <property type="protein sequence ID" value="KAG8054725.1"/>
    <property type="molecule type" value="Genomic_DNA"/>
</dbReference>
<keyword evidence="1" id="KW-1133">Transmembrane helix</keyword>
<keyword evidence="1" id="KW-0812">Transmembrane</keyword>
<keyword evidence="3" id="KW-1185">Reference proteome</keyword>
<accession>A0A8J5R9U8</accession>
<feature type="transmembrane region" description="Helical" evidence="1">
    <location>
        <begin position="12"/>
        <end position="34"/>
    </location>
</feature>
<sequence length="134" mass="14111">MRALLCGAGPRRAGQLAVAVAVFFFVVVVVWSLAGRETGSSFLPLSPVGLRLLLYAYEVAYNFFPLAPLLCSTSARLASGQRLREGGASPSRLGVVPRPAKEAAIKAAASRCFAHHFGRPPLNSSGSSCCCVCR</sequence>
<feature type="transmembrane region" description="Helical" evidence="1">
    <location>
        <begin position="54"/>
        <end position="75"/>
    </location>
</feature>
<evidence type="ECO:0000313" key="3">
    <source>
        <dbReference type="Proteomes" id="UP000729402"/>
    </source>
</evidence>
<keyword evidence="1" id="KW-0472">Membrane</keyword>
<dbReference type="Proteomes" id="UP000729402">
    <property type="component" value="Unassembled WGS sequence"/>
</dbReference>
<evidence type="ECO:0000256" key="1">
    <source>
        <dbReference type="SAM" id="Phobius"/>
    </source>
</evidence>
<evidence type="ECO:0000313" key="2">
    <source>
        <dbReference type="EMBL" id="KAG8054725.1"/>
    </source>
</evidence>
<protein>
    <submittedName>
        <fullName evidence="2">Uncharacterized protein</fullName>
    </submittedName>
</protein>
<proteinExistence type="predicted"/>
<dbReference type="AlphaFoldDB" id="A0A8J5R9U8"/>
<gene>
    <name evidence="2" type="ORF">GUJ93_ZPchr0001g29247</name>
</gene>
<reference evidence="2" key="2">
    <citation type="submission" date="2021-02" db="EMBL/GenBank/DDBJ databases">
        <authorList>
            <person name="Kimball J.A."/>
            <person name="Haas M.W."/>
            <person name="Macchietto M."/>
            <person name="Kono T."/>
            <person name="Duquette J."/>
            <person name="Shao M."/>
        </authorList>
    </citation>
    <scope>NUCLEOTIDE SEQUENCE</scope>
    <source>
        <tissue evidence="2">Fresh leaf tissue</tissue>
    </source>
</reference>
<reference evidence="2" key="1">
    <citation type="journal article" date="2021" name="bioRxiv">
        <title>Whole Genome Assembly and Annotation of Northern Wild Rice, Zizania palustris L., Supports a Whole Genome Duplication in the Zizania Genus.</title>
        <authorList>
            <person name="Haas M."/>
            <person name="Kono T."/>
            <person name="Macchietto M."/>
            <person name="Millas R."/>
            <person name="McGilp L."/>
            <person name="Shao M."/>
            <person name="Duquette J."/>
            <person name="Hirsch C.N."/>
            <person name="Kimball J."/>
        </authorList>
    </citation>
    <scope>NUCLEOTIDE SEQUENCE</scope>
    <source>
        <tissue evidence="2">Fresh leaf tissue</tissue>
    </source>
</reference>